<proteinExistence type="predicted"/>
<dbReference type="Gramene" id="mRNA:HanXRQr2_Chr11g0474171">
    <property type="protein sequence ID" value="mRNA:HanXRQr2_Chr11g0474171"/>
    <property type="gene ID" value="HanXRQr2_Chr11g0474171"/>
</dbReference>
<sequence length="69" mass="8088">MMRRCWVVQQFDGATVGWYLGWQLGGAMVRWHGGGSTVRWVVAIEFLQFSVISPLKTKFGCYRFFYNFL</sequence>
<reference evidence="1" key="2">
    <citation type="submission" date="2020-06" db="EMBL/GenBank/DDBJ databases">
        <title>Helianthus annuus Genome sequencing and assembly Release 2.</title>
        <authorList>
            <person name="Gouzy J."/>
            <person name="Langlade N."/>
            <person name="Munos S."/>
        </authorList>
    </citation>
    <scope>NUCLEOTIDE SEQUENCE</scope>
    <source>
        <tissue evidence="1">Leaves</tissue>
    </source>
</reference>
<dbReference type="AlphaFoldDB" id="A0A9K3MYM9"/>
<name>A0A9K3MYM9_HELAN</name>
<organism evidence="1 2">
    <name type="scientific">Helianthus annuus</name>
    <name type="common">Common sunflower</name>
    <dbReference type="NCBI Taxonomy" id="4232"/>
    <lineage>
        <taxon>Eukaryota</taxon>
        <taxon>Viridiplantae</taxon>
        <taxon>Streptophyta</taxon>
        <taxon>Embryophyta</taxon>
        <taxon>Tracheophyta</taxon>
        <taxon>Spermatophyta</taxon>
        <taxon>Magnoliopsida</taxon>
        <taxon>eudicotyledons</taxon>
        <taxon>Gunneridae</taxon>
        <taxon>Pentapetalae</taxon>
        <taxon>asterids</taxon>
        <taxon>campanulids</taxon>
        <taxon>Asterales</taxon>
        <taxon>Asteraceae</taxon>
        <taxon>Asteroideae</taxon>
        <taxon>Heliantheae alliance</taxon>
        <taxon>Heliantheae</taxon>
        <taxon>Helianthus</taxon>
    </lineage>
</organism>
<dbReference type="EMBL" id="MNCJ02000326">
    <property type="protein sequence ID" value="KAF5780637.1"/>
    <property type="molecule type" value="Genomic_DNA"/>
</dbReference>
<dbReference type="Proteomes" id="UP000215914">
    <property type="component" value="Unassembled WGS sequence"/>
</dbReference>
<reference evidence="1" key="1">
    <citation type="journal article" date="2017" name="Nature">
        <title>The sunflower genome provides insights into oil metabolism, flowering and Asterid evolution.</title>
        <authorList>
            <person name="Badouin H."/>
            <person name="Gouzy J."/>
            <person name="Grassa C.J."/>
            <person name="Murat F."/>
            <person name="Staton S.E."/>
            <person name="Cottret L."/>
            <person name="Lelandais-Briere C."/>
            <person name="Owens G.L."/>
            <person name="Carrere S."/>
            <person name="Mayjonade B."/>
            <person name="Legrand L."/>
            <person name="Gill N."/>
            <person name="Kane N.C."/>
            <person name="Bowers J.E."/>
            <person name="Hubner S."/>
            <person name="Bellec A."/>
            <person name="Berard A."/>
            <person name="Berges H."/>
            <person name="Blanchet N."/>
            <person name="Boniface M.C."/>
            <person name="Brunel D."/>
            <person name="Catrice O."/>
            <person name="Chaidir N."/>
            <person name="Claudel C."/>
            <person name="Donnadieu C."/>
            <person name="Faraut T."/>
            <person name="Fievet G."/>
            <person name="Helmstetter N."/>
            <person name="King M."/>
            <person name="Knapp S.J."/>
            <person name="Lai Z."/>
            <person name="Le Paslier M.C."/>
            <person name="Lippi Y."/>
            <person name="Lorenzon L."/>
            <person name="Mandel J.R."/>
            <person name="Marage G."/>
            <person name="Marchand G."/>
            <person name="Marquand E."/>
            <person name="Bret-Mestries E."/>
            <person name="Morien E."/>
            <person name="Nambeesan S."/>
            <person name="Nguyen T."/>
            <person name="Pegot-Espagnet P."/>
            <person name="Pouilly N."/>
            <person name="Raftis F."/>
            <person name="Sallet E."/>
            <person name="Schiex T."/>
            <person name="Thomas J."/>
            <person name="Vandecasteele C."/>
            <person name="Vares D."/>
            <person name="Vear F."/>
            <person name="Vautrin S."/>
            <person name="Crespi M."/>
            <person name="Mangin B."/>
            <person name="Burke J.M."/>
            <person name="Salse J."/>
            <person name="Munos S."/>
            <person name="Vincourt P."/>
            <person name="Rieseberg L.H."/>
            <person name="Langlade N.B."/>
        </authorList>
    </citation>
    <scope>NUCLEOTIDE SEQUENCE</scope>
    <source>
        <tissue evidence="1">Leaves</tissue>
    </source>
</reference>
<gene>
    <name evidence="1" type="ORF">HanXRQr2_Chr11g0474171</name>
</gene>
<keyword evidence="2" id="KW-1185">Reference proteome</keyword>
<comment type="caution">
    <text evidence="1">The sequence shown here is derived from an EMBL/GenBank/DDBJ whole genome shotgun (WGS) entry which is preliminary data.</text>
</comment>
<protein>
    <submittedName>
        <fullName evidence="1">Uncharacterized protein</fullName>
    </submittedName>
</protein>
<accession>A0A9K3MYM9</accession>
<evidence type="ECO:0000313" key="2">
    <source>
        <dbReference type="Proteomes" id="UP000215914"/>
    </source>
</evidence>
<evidence type="ECO:0000313" key="1">
    <source>
        <dbReference type="EMBL" id="KAF5780637.1"/>
    </source>
</evidence>